<dbReference type="CDD" id="cd07480">
    <property type="entry name" value="Peptidases_S8_12"/>
    <property type="match status" value="1"/>
</dbReference>
<dbReference type="InterPro" id="IPR036852">
    <property type="entry name" value="Peptidase_S8/S53_dom_sf"/>
</dbReference>
<dbReference type="Gene3D" id="3.40.50.200">
    <property type="entry name" value="Peptidase S8/S53 domain"/>
    <property type="match status" value="1"/>
</dbReference>
<evidence type="ECO:0000256" key="4">
    <source>
        <dbReference type="ARBA" id="ARBA00022825"/>
    </source>
</evidence>
<reference evidence="9" key="1">
    <citation type="journal article" date="2019" name="Int. J. Syst. Evol. Microbiol.">
        <title>The Global Catalogue of Microorganisms (GCM) 10K type strain sequencing project: providing services to taxonomists for standard genome sequencing and annotation.</title>
        <authorList>
            <consortium name="The Broad Institute Genomics Platform"/>
            <consortium name="The Broad Institute Genome Sequencing Center for Infectious Disease"/>
            <person name="Wu L."/>
            <person name="Ma J."/>
        </authorList>
    </citation>
    <scope>NUCLEOTIDE SEQUENCE [LARGE SCALE GENOMIC DNA]</scope>
    <source>
        <strain evidence="9">CCM 7132</strain>
    </source>
</reference>
<evidence type="ECO:0000256" key="3">
    <source>
        <dbReference type="ARBA" id="ARBA00022801"/>
    </source>
</evidence>
<evidence type="ECO:0000256" key="2">
    <source>
        <dbReference type="ARBA" id="ARBA00022670"/>
    </source>
</evidence>
<comment type="caution">
    <text evidence="8">The sequence shown here is derived from an EMBL/GenBank/DDBJ whole genome shotgun (WGS) entry which is preliminary data.</text>
</comment>
<gene>
    <name evidence="8" type="ORF">GCM10007207_16070</name>
</gene>
<name>A0ABQ1M1S1_9PROT</name>
<evidence type="ECO:0000256" key="6">
    <source>
        <dbReference type="RuleBase" id="RU003355"/>
    </source>
</evidence>
<dbReference type="PROSITE" id="PS00138">
    <property type="entry name" value="SUBTILASE_SER"/>
    <property type="match status" value="1"/>
</dbReference>
<dbReference type="InterPro" id="IPR023828">
    <property type="entry name" value="Peptidase_S8_Ser-AS"/>
</dbReference>
<evidence type="ECO:0000259" key="7">
    <source>
        <dbReference type="Pfam" id="PF00082"/>
    </source>
</evidence>
<dbReference type="PANTHER" id="PTHR43399">
    <property type="entry name" value="SUBTILISIN-RELATED"/>
    <property type="match status" value="1"/>
</dbReference>
<dbReference type="InterPro" id="IPR015500">
    <property type="entry name" value="Peptidase_S8_subtilisin-rel"/>
</dbReference>
<feature type="active site" description="Charge relay system" evidence="5">
    <location>
        <position position="328"/>
    </location>
</feature>
<evidence type="ECO:0000256" key="1">
    <source>
        <dbReference type="ARBA" id="ARBA00011073"/>
    </source>
</evidence>
<dbReference type="RefSeq" id="WP_188426235.1">
    <property type="nucleotide sequence ID" value="NZ_BMCH01000003.1"/>
</dbReference>
<dbReference type="Pfam" id="PF00082">
    <property type="entry name" value="Peptidase_S8"/>
    <property type="match status" value="1"/>
</dbReference>
<accession>A0ABQ1M1S1</accession>
<keyword evidence="2 5" id="KW-0645">Protease</keyword>
<sequence length="388" mass="40220">MKRYAVLRVQNDTRKTRGFGPGTRELDGSGAKISIENMAEVEVAEATKDPLTRAVAPVMPTRLIQPLAADDLADEGNWGIAATGATNSTCSGEGVVVAVLDTGIDASHVAFAGVDLVQKDFSGSGDGDRQGHGTHCAGTIFGRDIGTTKRIGIARGVRRALIGKVLSDNGGGDSQWLFDGMLWAMRSGANVISMSLGFDFPGMVENLIDKGWPPALATSVALEAYRGNLRMFDAVMSLMNAQAAFGLAPVVVAAAGNESRREQDSSFRIAASLPAAANNVISVAAVGRCGELLDVAPFSNTMATVAAPGVEIVSARTGGGLQTLSGTSMACPHVAGMAALWWEAVGRTGATPNAKNVTARIIATARRNVFPPKIEEIDIGQGLVTAPE</sequence>
<protein>
    <recommendedName>
        <fullName evidence="7">Peptidase S8/S53 domain-containing protein</fullName>
    </recommendedName>
</protein>
<dbReference type="PANTHER" id="PTHR43399:SF4">
    <property type="entry name" value="CELL WALL-ASSOCIATED PROTEASE"/>
    <property type="match status" value="1"/>
</dbReference>
<feature type="active site" description="Charge relay system" evidence="5">
    <location>
        <position position="132"/>
    </location>
</feature>
<dbReference type="PROSITE" id="PS00136">
    <property type="entry name" value="SUBTILASE_ASP"/>
    <property type="match status" value="1"/>
</dbReference>
<proteinExistence type="inferred from homology"/>
<keyword evidence="9" id="KW-1185">Reference proteome</keyword>
<feature type="active site" description="Charge relay system" evidence="5">
    <location>
        <position position="101"/>
    </location>
</feature>
<dbReference type="InterPro" id="IPR000209">
    <property type="entry name" value="Peptidase_S8/S53_dom"/>
</dbReference>
<evidence type="ECO:0000313" key="8">
    <source>
        <dbReference type="EMBL" id="GGC31339.1"/>
    </source>
</evidence>
<dbReference type="InterPro" id="IPR023827">
    <property type="entry name" value="Peptidase_S8_Asp-AS"/>
</dbReference>
<evidence type="ECO:0000256" key="5">
    <source>
        <dbReference type="PROSITE-ProRule" id="PRU01240"/>
    </source>
</evidence>
<dbReference type="PROSITE" id="PS51892">
    <property type="entry name" value="SUBTILASE"/>
    <property type="match status" value="1"/>
</dbReference>
<organism evidence="8 9">
    <name type="scientific">Asaia siamensis</name>
    <dbReference type="NCBI Taxonomy" id="110479"/>
    <lineage>
        <taxon>Bacteria</taxon>
        <taxon>Pseudomonadati</taxon>
        <taxon>Pseudomonadota</taxon>
        <taxon>Alphaproteobacteria</taxon>
        <taxon>Acetobacterales</taxon>
        <taxon>Acetobacteraceae</taxon>
        <taxon>Asaia</taxon>
    </lineage>
</organism>
<keyword evidence="4 5" id="KW-0720">Serine protease</keyword>
<dbReference type="PRINTS" id="PR00723">
    <property type="entry name" value="SUBTILISIN"/>
</dbReference>
<keyword evidence="3 5" id="KW-0378">Hydrolase</keyword>
<evidence type="ECO:0000313" key="9">
    <source>
        <dbReference type="Proteomes" id="UP000637769"/>
    </source>
</evidence>
<dbReference type="SUPFAM" id="SSF52743">
    <property type="entry name" value="Subtilisin-like"/>
    <property type="match status" value="1"/>
</dbReference>
<dbReference type="EMBL" id="BMCH01000003">
    <property type="protein sequence ID" value="GGC31339.1"/>
    <property type="molecule type" value="Genomic_DNA"/>
</dbReference>
<comment type="similarity">
    <text evidence="1 5 6">Belongs to the peptidase S8 family.</text>
</comment>
<dbReference type="InterPro" id="IPR051048">
    <property type="entry name" value="Peptidase_S8/S53_subtilisin"/>
</dbReference>
<feature type="domain" description="Peptidase S8/S53" evidence="7">
    <location>
        <begin position="92"/>
        <end position="368"/>
    </location>
</feature>
<dbReference type="Proteomes" id="UP000637769">
    <property type="component" value="Unassembled WGS sequence"/>
</dbReference>